<evidence type="ECO:0000313" key="16">
    <source>
        <dbReference type="Proteomes" id="UP000095038"/>
    </source>
</evidence>
<dbReference type="InterPro" id="IPR002553">
    <property type="entry name" value="Clathrin/coatomer_adapt-like_N"/>
</dbReference>
<comment type="function">
    <text evidence="10">The coatomer is a cytosolic protein complex that binds to dilysine motifs and reversibly associates with Golgi non-clathrin-coated vesicles, which further mediate biosynthetic protein transport from the ER, via the Golgi up to the trans Golgi network. Coatomer complex is required for budding from Golgi membranes, and is essential for the retrograde Golgi-to-ER transport of dilysine-tagged proteins.</text>
</comment>
<evidence type="ECO:0000256" key="7">
    <source>
        <dbReference type="ARBA" id="ARBA00023034"/>
    </source>
</evidence>
<proteinExistence type="predicted"/>
<keyword evidence="4" id="KW-0677">Repeat</keyword>
<feature type="domain" description="Clathrin/coatomer adaptor adaptin-like N-terminal" evidence="12">
    <location>
        <begin position="21"/>
        <end position="494"/>
    </location>
</feature>
<dbReference type="STRING" id="1344418.A0A1D2VMF9"/>
<dbReference type="PIRSF" id="PIRSF005727">
    <property type="entry name" value="Coatomer_beta_subunit"/>
    <property type="match status" value="1"/>
</dbReference>
<dbReference type="GO" id="GO:0006891">
    <property type="term" value="P:intra-Golgi vesicle-mediated transport"/>
    <property type="evidence" value="ECO:0007669"/>
    <property type="project" value="TreeGrafter"/>
</dbReference>
<dbReference type="GO" id="GO:0000139">
    <property type="term" value="C:Golgi membrane"/>
    <property type="evidence" value="ECO:0007669"/>
    <property type="project" value="UniProtKB-SubCell"/>
</dbReference>
<accession>A0A1D2VMF9</accession>
<dbReference type="SUPFAM" id="SSF48371">
    <property type="entry name" value="ARM repeat"/>
    <property type="match status" value="1"/>
</dbReference>
<dbReference type="GO" id="GO:0030126">
    <property type="term" value="C:COPI vesicle coat"/>
    <property type="evidence" value="ECO:0007669"/>
    <property type="project" value="EnsemblFungi"/>
</dbReference>
<organism evidence="15 16">
    <name type="scientific">Ascoidea rubescens DSM 1968</name>
    <dbReference type="NCBI Taxonomy" id="1344418"/>
    <lineage>
        <taxon>Eukaryota</taxon>
        <taxon>Fungi</taxon>
        <taxon>Dikarya</taxon>
        <taxon>Ascomycota</taxon>
        <taxon>Saccharomycotina</taxon>
        <taxon>Saccharomycetes</taxon>
        <taxon>Ascoideaceae</taxon>
        <taxon>Ascoidea</taxon>
    </lineage>
</organism>
<dbReference type="GeneID" id="30962555"/>
<evidence type="ECO:0000256" key="5">
    <source>
        <dbReference type="ARBA" id="ARBA00022892"/>
    </source>
</evidence>
<feature type="region of interest" description="Disordered" evidence="11">
    <location>
        <begin position="491"/>
        <end position="525"/>
    </location>
</feature>
<keyword evidence="6 10" id="KW-0653">Protein transport</keyword>
<dbReference type="InterPro" id="IPR016024">
    <property type="entry name" value="ARM-type_fold"/>
</dbReference>
<dbReference type="GO" id="GO:0008298">
    <property type="term" value="P:intracellular mRNA localization"/>
    <property type="evidence" value="ECO:0007669"/>
    <property type="project" value="EnsemblFungi"/>
</dbReference>
<keyword evidence="8 10" id="KW-0472">Membrane</keyword>
<dbReference type="PANTHER" id="PTHR10635:SF0">
    <property type="entry name" value="COATOMER SUBUNIT BETA"/>
    <property type="match status" value="1"/>
</dbReference>
<reference evidence="16" key="1">
    <citation type="submission" date="2016-05" db="EMBL/GenBank/DDBJ databases">
        <title>Comparative genomics of biotechnologically important yeasts.</title>
        <authorList>
            <consortium name="DOE Joint Genome Institute"/>
            <person name="Riley R."/>
            <person name="Haridas S."/>
            <person name="Wolfe K.H."/>
            <person name="Lopes M.R."/>
            <person name="Hittinger C.T."/>
            <person name="Goker M."/>
            <person name="Salamov A."/>
            <person name="Wisecaver J."/>
            <person name="Long T.M."/>
            <person name="Aerts A.L."/>
            <person name="Barry K."/>
            <person name="Choi C."/>
            <person name="Clum A."/>
            <person name="Coughlan A.Y."/>
            <person name="Deshpande S."/>
            <person name="Douglass A.P."/>
            <person name="Hanson S.J."/>
            <person name="Klenk H.-P."/>
            <person name="Labutti K."/>
            <person name="Lapidus A."/>
            <person name="Lindquist E."/>
            <person name="Lipzen A."/>
            <person name="Meier-Kolthoff J.P."/>
            <person name="Ohm R.A."/>
            <person name="Otillar R.P."/>
            <person name="Pangilinan J."/>
            <person name="Peng Y."/>
            <person name="Rokas A."/>
            <person name="Rosa C.A."/>
            <person name="Scheuner C."/>
            <person name="Sibirny A.A."/>
            <person name="Slot J.C."/>
            <person name="Stielow J.B."/>
            <person name="Sun H."/>
            <person name="Kurtzman C.P."/>
            <person name="Blackwell M."/>
            <person name="Grigoriev I.V."/>
            <person name="Jeffries T.W."/>
        </authorList>
    </citation>
    <scope>NUCLEOTIDE SEQUENCE [LARGE SCALE GENOMIC DNA]</scope>
    <source>
        <strain evidence="16">DSM 1968</strain>
    </source>
</reference>
<dbReference type="AlphaFoldDB" id="A0A1D2VMF9"/>
<dbReference type="GO" id="GO:0006888">
    <property type="term" value="P:endoplasmic reticulum to Golgi vesicle-mediated transport"/>
    <property type="evidence" value="ECO:0007669"/>
    <property type="project" value="EnsemblFungi"/>
</dbReference>
<gene>
    <name evidence="15" type="ORF">ASCRUDRAFT_123371</name>
</gene>
<evidence type="ECO:0000259" key="13">
    <source>
        <dbReference type="Pfam" id="PF07718"/>
    </source>
</evidence>
<evidence type="ECO:0000256" key="2">
    <source>
        <dbReference type="ARBA" id="ARBA00022448"/>
    </source>
</evidence>
<dbReference type="GO" id="GO:0006886">
    <property type="term" value="P:intracellular protein transport"/>
    <property type="evidence" value="ECO:0007669"/>
    <property type="project" value="InterPro"/>
</dbReference>
<evidence type="ECO:0000256" key="4">
    <source>
        <dbReference type="ARBA" id="ARBA00022737"/>
    </source>
</evidence>
<dbReference type="EMBL" id="KV454476">
    <property type="protein sequence ID" value="ODV62747.1"/>
    <property type="molecule type" value="Genomic_DNA"/>
</dbReference>
<keyword evidence="3 10" id="KW-0963">Cytoplasm</keyword>
<keyword evidence="2 10" id="KW-0813">Transport</keyword>
<protein>
    <recommendedName>
        <fullName evidence="10">Coatomer subunit beta</fullName>
    </recommendedName>
    <alternativeName>
        <fullName evidence="10">Beta-coat protein</fullName>
    </alternativeName>
</protein>
<evidence type="ECO:0000256" key="1">
    <source>
        <dbReference type="ARBA" id="ARBA00004255"/>
    </source>
</evidence>
<evidence type="ECO:0000313" key="15">
    <source>
        <dbReference type="EMBL" id="ODV62747.1"/>
    </source>
</evidence>
<dbReference type="RefSeq" id="XP_020049054.1">
    <property type="nucleotide sequence ID" value="XM_020188919.1"/>
</dbReference>
<dbReference type="FunCoup" id="A0A1D2VMF9">
    <property type="interactions" value="1305"/>
</dbReference>
<feature type="compositionally biased region" description="Basic and acidic residues" evidence="11">
    <location>
        <begin position="502"/>
        <end position="519"/>
    </location>
</feature>
<keyword evidence="5 10" id="KW-0931">ER-Golgi transport</keyword>
<evidence type="ECO:0000259" key="12">
    <source>
        <dbReference type="Pfam" id="PF01602"/>
    </source>
</evidence>
<comment type="subcellular location">
    <subcellularLocation>
        <location evidence="10">Cytoplasm</location>
    </subcellularLocation>
    <subcellularLocation>
        <location evidence="1 10">Golgi apparatus membrane</location>
        <topology evidence="1 10">Peripheral membrane protein</topology>
        <orientation evidence="1 10">Cytoplasmic side</orientation>
    </subcellularLocation>
    <subcellularLocation>
        <location evidence="10">Cytoplasmic vesicle</location>
        <location evidence="10">COPI-coated vesicle membrane</location>
        <topology evidence="10">Peripheral membrane protein</topology>
        <orientation evidence="10">Cytoplasmic side</orientation>
    </subcellularLocation>
</comment>
<comment type="subunit">
    <text evidence="10">Oligomeric complex that consists of at least the alpha, beta, beta', gamma, delta, epsilon and zeta subunits.</text>
</comment>
<dbReference type="InterPro" id="IPR011710">
    <property type="entry name" value="Coatomer_bsu_C"/>
</dbReference>
<dbReference type="GO" id="GO:0005198">
    <property type="term" value="F:structural molecule activity"/>
    <property type="evidence" value="ECO:0007669"/>
    <property type="project" value="InterPro"/>
</dbReference>
<sequence length="971" mass="109465">MADVAYTIINEPSTSSKSTLEQYRSLLEKSKDEVKIDAMKKILISMLNGNLLPSLLMHVIRYVMPSKNKELKKLLYFYWEICPKLDDEGKLRQEMILVCNAIRNDLQHPNEYIRGMTLKFLTKLKEPDLLEPLVPSCRTCLEHRHSYVRKNAVFAIWSIFKVSDYLLPDASELVANFLEVETDSICKRNAFVCLGDLDRERALLFIQNHDLNNLDSILQISIIEFIRKDFLKYSELNENYLFLITDLLESSDNSTVIYECATTLTILSSSTSAIIAAASKFIDLSIKVPDNNVKLICLERINGLNDSNPGVLQDLCLDIIRILNSQDYDVRKNALKLILRLINKKNVEDVIKFLKKELATTITSISNTNSSSSDDLSIKYRELLISTINTCAIKFYEIAADVIDLLLDIISDLNTVSASEIISFVKEVVEKYPKLRSSIIHKLIDSLHNVRSGKVYRNALWIIGEYCLEEKDIQDAWRHIRSNVGKLPILASEQQSTETSSEDGHENENGNDHDHENTKKKGPLVLPDGTYATESALTTEIKKDDLSTSLKPPIRQFILDGDFYLGAVLSTTIVKLVLRFQRLSKNKKVYNVLKAEAMLIMVSILRVGESKYVKTKIDEDSAERIFACVRFLADDSNNDEKSIEFQLLEGAFLEDTKNSFKKQLAEDDNKKLQDDLLDFAKKVQQVDDTINFRQFKSKHIVKSGELEEIESIGALKISGSGKKEKLSSRLNKIIQLTGFSDPVYAEALVTVNQFDVVLDVLVVNQTTETLRNLSVEFATLGDLQVIDKATSSNVGPHGFHKVRTSIKVTSADTGVIFGNIVYDGQHSDDSRIVILNDVHVNIMDYIKPASCSEAQFRTMWNEFEWENKISIKSNLPSLKTYLDLLLSNTNMKCLTPGAIVGEECQFLSANLYSKSSFGEDALANLCIEKTQTGPIMGHIRIRSKGQGLALSLGDRIASISRKSNKYVIAAV</sequence>
<keyword evidence="9 10" id="KW-0968">Cytoplasmic vesicle</keyword>
<feature type="domain" description="Coatomer beta subunit C-terminal" evidence="13">
    <location>
        <begin position="686"/>
        <end position="824"/>
    </location>
</feature>
<name>A0A1D2VMF9_9ASCO</name>
<evidence type="ECO:0000256" key="6">
    <source>
        <dbReference type="ARBA" id="ARBA00022927"/>
    </source>
</evidence>
<keyword evidence="16" id="KW-1185">Reference proteome</keyword>
<feature type="domain" description="Coatomer beta subunit appendage platform" evidence="14">
    <location>
        <begin position="829"/>
        <end position="956"/>
    </location>
</feature>
<evidence type="ECO:0000256" key="10">
    <source>
        <dbReference type="PIRNR" id="PIRNR005727"/>
    </source>
</evidence>
<dbReference type="Pfam" id="PF14806">
    <property type="entry name" value="Coatomer_b_Cpla"/>
    <property type="match status" value="1"/>
</dbReference>
<dbReference type="Gene3D" id="1.25.10.10">
    <property type="entry name" value="Leucine-rich Repeat Variant"/>
    <property type="match status" value="1"/>
</dbReference>
<evidence type="ECO:0000259" key="14">
    <source>
        <dbReference type="Pfam" id="PF14806"/>
    </source>
</evidence>
<dbReference type="Proteomes" id="UP000095038">
    <property type="component" value="Unassembled WGS sequence"/>
</dbReference>
<dbReference type="InterPro" id="IPR011989">
    <property type="entry name" value="ARM-like"/>
</dbReference>
<keyword evidence="7 10" id="KW-0333">Golgi apparatus</keyword>
<dbReference type="InterPro" id="IPR029446">
    <property type="entry name" value="COPB1_appendage_platform_dom"/>
</dbReference>
<dbReference type="Pfam" id="PF01602">
    <property type="entry name" value="Adaptin_N"/>
    <property type="match status" value="1"/>
</dbReference>
<evidence type="ECO:0000256" key="8">
    <source>
        <dbReference type="ARBA" id="ARBA00023136"/>
    </source>
</evidence>
<dbReference type="PANTHER" id="PTHR10635">
    <property type="entry name" value="COATOMER SUBUNIT BETA"/>
    <property type="match status" value="1"/>
</dbReference>
<evidence type="ECO:0000256" key="9">
    <source>
        <dbReference type="ARBA" id="ARBA00023329"/>
    </source>
</evidence>
<dbReference type="InterPro" id="IPR016460">
    <property type="entry name" value="COPB1"/>
</dbReference>
<evidence type="ECO:0000256" key="11">
    <source>
        <dbReference type="SAM" id="MobiDB-lite"/>
    </source>
</evidence>
<dbReference type="OrthoDB" id="10261439at2759"/>
<dbReference type="Pfam" id="PF07718">
    <property type="entry name" value="Coatamer_beta_C"/>
    <property type="match status" value="1"/>
</dbReference>
<evidence type="ECO:0000256" key="3">
    <source>
        <dbReference type="ARBA" id="ARBA00022490"/>
    </source>
</evidence>
<dbReference type="InParanoid" id="A0A1D2VMF9"/>